<reference evidence="2 3" key="1">
    <citation type="submission" date="2016-10" db="EMBL/GenBank/DDBJ databases">
        <authorList>
            <person name="de Groot N.N."/>
        </authorList>
    </citation>
    <scope>NUCLEOTIDE SEQUENCE [LARGE SCALE GENOMIC DNA]</scope>
    <source>
        <strain evidence="2 3">DSM 44892</strain>
    </source>
</reference>
<protein>
    <submittedName>
        <fullName evidence="2">Probable F420-dependent oxidoreductase, MSMEG_4141 family</fullName>
    </submittedName>
</protein>
<dbReference type="InterPro" id="IPR036661">
    <property type="entry name" value="Luciferase-like_sf"/>
</dbReference>
<dbReference type="GO" id="GO:0016705">
    <property type="term" value="F:oxidoreductase activity, acting on paired donors, with incorporation or reduction of molecular oxygen"/>
    <property type="evidence" value="ECO:0007669"/>
    <property type="project" value="InterPro"/>
</dbReference>
<dbReference type="InterPro" id="IPR050766">
    <property type="entry name" value="Bact_Lucif_Oxidored"/>
</dbReference>
<evidence type="ECO:0000313" key="3">
    <source>
        <dbReference type="Proteomes" id="UP000183263"/>
    </source>
</evidence>
<organism evidence="2 3">
    <name type="scientific">Rhodococcus triatomae</name>
    <dbReference type="NCBI Taxonomy" id="300028"/>
    <lineage>
        <taxon>Bacteria</taxon>
        <taxon>Bacillati</taxon>
        <taxon>Actinomycetota</taxon>
        <taxon>Actinomycetes</taxon>
        <taxon>Mycobacteriales</taxon>
        <taxon>Nocardiaceae</taxon>
        <taxon>Rhodococcus</taxon>
    </lineage>
</organism>
<dbReference type="SUPFAM" id="SSF51679">
    <property type="entry name" value="Bacterial luciferase-like"/>
    <property type="match status" value="1"/>
</dbReference>
<dbReference type="PANTHER" id="PTHR30137:SF18">
    <property type="entry name" value="CONSERVED PROTEIN"/>
    <property type="match status" value="1"/>
</dbReference>
<name>A0A1G8L013_9NOCA</name>
<dbReference type="InterPro" id="IPR011251">
    <property type="entry name" value="Luciferase-like_dom"/>
</dbReference>
<feature type="domain" description="Luciferase-like" evidence="1">
    <location>
        <begin position="26"/>
        <end position="125"/>
    </location>
</feature>
<gene>
    <name evidence="2" type="ORF">SAMN05444695_10817</name>
</gene>
<dbReference type="AlphaFoldDB" id="A0A1G8L013"/>
<sequence>MTDSGATTPPLGTFGVWRTAYGLTPRQGTEIEKLGYGTLWVGGSPAADLGIVEELLDATDHLTIATGIVNIWTAPAADIAESYHRIERRHPGRFLLGIGVGHREQGQAYRAPYASLIEYLDVLDAAGVPSERRVLAALGPKVLELSATRAAGAHPYLTTPRHTHDARAILGPDKILAPEEKVMLGTDPAVARPIGRDAVENPYLHLRNYVNNLKRLGYRDEDLADGGSDALIDALVAHGDAPAVAGQLRLHLDAGADHVAIQVLPAPDDPIPALRELAAELGI</sequence>
<evidence type="ECO:0000313" key="2">
    <source>
        <dbReference type="EMBL" id="SDI48973.1"/>
    </source>
</evidence>
<accession>A0A1G8L013</accession>
<dbReference type="OrthoDB" id="4760590at2"/>
<dbReference type="NCBIfam" id="TIGR03620">
    <property type="entry name" value="F420_MSMEG_4141"/>
    <property type="match status" value="1"/>
</dbReference>
<evidence type="ECO:0000259" key="1">
    <source>
        <dbReference type="Pfam" id="PF00296"/>
    </source>
</evidence>
<keyword evidence="3" id="KW-1185">Reference proteome</keyword>
<dbReference type="RefSeq" id="WP_072738489.1">
    <property type="nucleotide sequence ID" value="NZ_CP048813.1"/>
</dbReference>
<dbReference type="EMBL" id="FNDN01000008">
    <property type="protein sequence ID" value="SDI48973.1"/>
    <property type="molecule type" value="Genomic_DNA"/>
</dbReference>
<dbReference type="InterPro" id="IPR019922">
    <property type="entry name" value="Lucif-like_OxRdatse_MSMEG_4141"/>
</dbReference>
<dbReference type="Gene3D" id="3.20.20.30">
    <property type="entry name" value="Luciferase-like domain"/>
    <property type="match status" value="2"/>
</dbReference>
<dbReference type="Proteomes" id="UP000183263">
    <property type="component" value="Unassembled WGS sequence"/>
</dbReference>
<dbReference type="GO" id="GO:0005829">
    <property type="term" value="C:cytosol"/>
    <property type="evidence" value="ECO:0007669"/>
    <property type="project" value="TreeGrafter"/>
</dbReference>
<proteinExistence type="predicted"/>
<dbReference type="Pfam" id="PF00296">
    <property type="entry name" value="Bac_luciferase"/>
    <property type="match status" value="1"/>
</dbReference>
<dbReference type="PANTHER" id="PTHR30137">
    <property type="entry name" value="LUCIFERASE-LIKE MONOOXYGENASE"/>
    <property type="match status" value="1"/>
</dbReference>